<organism evidence="1 2">
    <name type="scientific">Drosophila navojoa</name>
    <name type="common">Fruit fly</name>
    <dbReference type="NCBI Taxonomy" id="7232"/>
    <lineage>
        <taxon>Eukaryota</taxon>
        <taxon>Metazoa</taxon>
        <taxon>Ecdysozoa</taxon>
        <taxon>Arthropoda</taxon>
        <taxon>Hexapoda</taxon>
        <taxon>Insecta</taxon>
        <taxon>Pterygota</taxon>
        <taxon>Neoptera</taxon>
        <taxon>Endopterygota</taxon>
        <taxon>Diptera</taxon>
        <taxon>Brachycera</taxon>
        <taxon>Muscomorpha</taxon>
        <taxon>Ephydroidea</taxon>
        <taxon>Drosophilidae</taxon>
        <taxon>Drosophila</taxon>
    </lineage>
</organism>
<dbReference type="OMA" id="WAGNVIC"/>
<evidence type="ECO:0000313" key="2">
    <source>
        <dbReference type="Proteomes" id="UP000295192"/>
    </source>
</evidence>
<proteinExistence type="predicted"/>
<accession>A0A484AZD0</accession>
<evidence type="ECO:0000313" key="1">
    <source>
        <dbReference type="EMBL" id="TDG40971.1"/>
    </source>
</evidence>
<dbReference type="Proteomes" id="UP000295192">
    <property type="component" value="Unassembled WGS sequence"/>
</dbReference>
<sequence>MEPNNENSAVPCPVKPNVQQFCTLEQLRSWIDSSPLAHKCLIIHMTNDLDQIVTGMEGVRQSGRDWEDDMLRPLFVTVSMLFLAYGPVEMQLNMCGLMHRVLGMMDTTDPMSVHGHVEYLLEELTKAGACVEANQLYLALGVVNCNANALPMGVCLLWAVIGRILTMEITMHRFREFKELAEALGKEAHFRLADMNINQLCELNILLESINRVFELVVLKNNERLKQAGYPDHFFQIRRVDLDSMASWANSVLYQVCPDDCWMNQVRNQVIRLVNLLTRIRLETPELIEFQPEPPKMFEVPVDTYSDLDD</sequence>
<gene>
    <name evidence="1" type="ORF">AWZ03_012616</name>
</gene>
<protein>
    <submittedName>
        <fullName evidence="1">Uncharacterized protein</fullName>
    </submittedName>
</protein>
<dbReference type="AlphaFoldDB" id="A0A484AZD0"/>
<comment type="caution">
    <text evidence="1">The sequence shown here is derived from an EMBL/GenBank/DDBJ whole genome shotgun (WGS) entry which is preliminary data.</text>
</comment>
<name>A0A484AZD0_DRONA</name>
<dbReference type="EMBL" id="LSRL02000445">
    <property type="protein sequence ID" value="TDG40971.1"/>
    <property type="molecule type" value="Genomic_DNA"/>
</dbReference>
<reference evidence="1 2" key="1">
    <citation type="journal article" date="2019" name="J. Hered.">
        <title>An Improved Genome Assembly for Drosophila navojoa, the Basal Species in the mojavensis Cluster.</title>
        <authorList>
            <person name="Vanderlinde T."/>
            <person name="Dupim E.G."/>
            <person name="Nazario-Yepiz N.O."/>
            <person name="Carvalho A.B."/>
        </authorList>
    </citation>
    <scope>NUCLEOTIDE SEQUENCE [LARGE SCALE GENOMIC DNA]</scope>
    <source>
        <strain evidence="1">Navoj_Jal97</strain>
        <tissue evidence="1">Whole organism</tissue>
    </source>
</reference>
<keyword evidence="2" id="KW-1185">Reference proteome</keyword>